<dbReference type="GO" id="GO:0000978">
    <property type="term" value="F:RNA polymerase II cis-regulatory region sequence-specific DNA binding"/>
    <property type="evidence" value="ECO:0007669"/>
    <property type="project" value="TreeGrafter"/>
</dbReference>
<feature type="domain" description="C2H2-type" evidence="9">
    <location>
        <begin position="595"/>
        <end position="625"/>
    </location>
</feature>
<dbReference type="InterPro" id="IPR013087">
    <property type="entry name" value="Znf_C2H2_type"/>
</dbReference>
<evidence type="ECO:0000256" key="1">
    <source>
        <dbReference type="ARBA" id="ARBA00004123"/>
    </source>
</evidence>
<sequence>QSSSSNWDGSRVSCPSSSSPSSSKSSLPPSSPSMESTPNKRKRNSSSEGKSREGVKKERVTPSKGETNPHDSSPSDCRPSHFSWTETLLCAVKAGLSIEEAFALCKSSPGQTPTENFPLTGGVTGIMQADGQGGRNANFTPMSVLQFMQQQQQVLQHQQMMARSAGLGMMSLPHSPSFAPPPSIFSYLPSPISQPIIREELSNTLEKEDMRTLNGYLSSVCLRVHGKVNPLPLLNASGESSITPVAQNEYGHPLNFPMAFYMFVVANVETEEKFGWFRENLLVTLELFLATNLVNLLKALPQGMPIPPYLQVPPNDSGRKYTTVPGKCPRGRSFQQRFEEYVDRGFNNILNRVNNGVTVESPCIFDPQYDEEGEYEGESKTEETNTSAPMLSPVGEREEETAREREESMDSFGCGESAGSSRSFDSAPSVPLIVRAPVQQARVGRPRGRPLGSTKKIGVLGGGNTPKMGTTKFDKPDYYRERDNESCGSSEDIDVETLETLQCHWQGCERNYSTQRALVEHVFHQHIQHEKDYKCMWRGCEREEPFRAQYMLVVHVRRHTGEKPNVCSFDNCMKSYSRLENLKTHMRTHTGERPYQCEFPNCNKAFSNASDRAKHQNRTHSDSKPYECTLSNCNKSYTDPSSLRKHIKTVHGDEAYEKTKKNKPALPPGRRRHKLPIATQIQLGQLVSSTKGQPNKYYNPQRYEEEQRRQEARDRAVREGNPYLAPAPRHFGGGGGGGGGSTTTSPSATSSSNGSTAPIPSPETRDSPSHSNGVNNFSIEGRFLPNQQQMQRHMGELGDWLDDPRGGDSDGHSFLDSALSIMGPSNHLAFVPSASVDKAVDDSLAPPEIEGVRDEEESNSRLLGEMRIGGDGEGPLVIPRIVLPRMERSRKGIGRVMTMGGRVERESNEGVIGMEREERNGEEERRIDARWTEERSVKEEEEEEKEERAEVSFWGDILPEQSVSIDESTSLFPVDQSVYIGGKLPIFSVEDINGVVSSGRRMKTGRVDGCPSMPPSTSYSLPSPPSPFPSHALLLHSLDNFAIDDSNEGEVKKRPLNEGGI</sequence>
<evidence type="ECO:0000256" key="6">
    <source>
        <dbReference type="ARBA" id="ARBA00023242"/>
    </source>
</evidence>
<dbReference type="FunFam" id="3.30.160.60:FF:000036">
    <property type="entry name" value="GLI family zinc finger 3"/>
    <property type="match status" value="1"/>
</dbReference>
<feature type="non-terminal residue" evidence="10">
    <location>
        <position position="1061"/>
    </location>
</feature>
<feature type="compositionally biased region" description="Low complexity" evidence="8">
    <location>
        <begin position="10"/>
        <end position="37"/>
    </location>
</feature>
<feature type="region of interest" description="Disordered" evidence="8">
    <location>
        <begin position="1003"/>
        <end position="1026"/>
    </location>
</feature>
<dbReference type="GO" id="GO:0140297">
    <property type="term" value="F:DNA-binding transcription factor binding"/>
    <property type="evidence" value="ECO:0007669"/>
    <property type="project" value="UniProtKB-ARBA"/>
</dbReference>
<evidence type="ECO:0000256" key="3">
    <source>
        <dbReference type="ARBA" id="ARBA00022737"/>
    </source>
</evidence>
<name>A0AAN4ZJA9_9BILA</name>
<feature type="compositionally biased region" description="Polar residues" evidence="8">
    <location>
        <begin position="769"/>
        <end position="778"/>
    </location>
</feature>
<keyword evidence="2" id="KW-0479">Metal-binding</keyword>
<dbReference type="Proteomes" id="UP001328107">
    <property type="component" value="Unassembled WGS sequence"/>
</dbReference>
<feature type="compositionally biased region" description="Low complexity" evidence="8">
    <location>
        <begin position="742"/>
        <end position="756"/>
    </location>
</feature>
<feature type="region of interest" description="Disordered" evidence="8">
    <location>
        <begin position="442"/>
        <end position="477"/>
    </location>
</feature>
<feature type="compositionally biased region" description="Basic and acidic residues" evidence="8">
    <location>
        <begin position="49"/>
        <end position="61"/>
    </location>
</feature>
<evidence type="ECO:0000256" key="5">
    <source>
        <dbReference type="ARBA" id="ARBA00022833"/>
    </source>
</evidence>
<organism evidence="10 11">
    <name type="scientific">Pristionchus mayeri</name>
    <dbReference type="NCBI Taxonomy" id="1317129"/>
    <lineage>
        <taxon>Eukaryota</taxon>
        <taxon>Metazoa</taxon>
        <taxon>Ecdysozoa</taxon>
        <taxon>Nematoda</taxon>
        <taxon>Chromadorea</taxon>
        <taxon>Rhabditida</taxon>
        <taxon>Rhabditina</taxon>
        <taxon>Diplogasteromorpha</taxon>
        <taxon>Diplogasteroidea</taxon>
        <taxon>Neodiplogasteridae</taxon>
        <taxon>Pristionchus</taxon>
    </lineage>
</organism>
<feature type="compositionally biased region" description="Polar residues" evidence="8">
    <location>
        <begin position="684"/>
        <end position="698"/>
    </location>
</feature>
<evidence type="ECO:0000313" key="11">
    <source>
        <dbReference type="Proteomes" id="UP001328107"/>
    </source>
</evidence>
<dbReference type="Pfam" id="PF23561">
    <property type="entry name" value="zf-C2H2_15"/>
    <property type="match status" value="1"/>
</dbReference>
<keyword evidence="11" id="KW-1185">Reference proteome</keyword>
<feature type="compositionally biased region" description="Gly residues" evidence="8">
    <location>
        <begin position="731"/>
        <end position="741"/>
    </location>
</feature>
<keyword evidence="3" id="KW-0677">Repeat</keyword>
<dbReference type="FunFam" id="3.30.160.60:FF:000532">
    <property type="entry name" value="GLIS family zinc finger 2"/>
    <property type="match status" value="1"/>
</dbReference>
<dbReference type="PANTHER" id="PTHR45718">
    <property type="entry name" value="TRANSCRIPTIONAL ACTIVATOR CUBITUS INTERRUPTUS"/>
    <property type="match status" value="1"/>
</dbReference>
<dbReference type="GO" id="GO:0008270">
    <property type="term" value="F:zinc ion binding"/>
    <property type="evidence" value="ECO:0007669"/>
    <property type="project" value="UniProtKB-KW"/>
</dbReference>
<dbReference type="Gene3D" id="3.30.160.60">
    <property type="entry name" value="Classic Zinc Finger"/>
    <property type="match status" value="5"/>
</dbReference>
<keyword evidence="5" id="KW-0862">Zinc</keyword>
<dbReference type="PROSITE" id="PS00028">
    <property type="entry name" value="ZINC_FINGER_C2H2_1"/>
    <property type="match status" value="4"/>
</dbReference>
<evidence type="ECO:0000256" key="4">
    <source>
        <dbReference type="ARBA" id="ARBA00022771"/>
    </source>
</evidence>
<dbReference type="InterPro" id="IPR043359">
    <property type="entry name" value="GLI-like"/>
</dbReference>
<keyword evidence="4 7" id="KW-0863">Zinc-finger</keyword>
<gene>
    <name evidence="10" type="ORF">PMAYCL1PPCAC_12488</name>
</gene>
<proteinExistence type="predicted"/>
<dbReference type="GO" id="GO:0005634">
    <property type="term" value="C:nucleus"/>
    <property type="evidence" value="ECO:0007669"/>
    <property type="project" value="UniProtKB-SubCell"/>
</dbReference>
<feature type="domain" description="C2H2-type" evidence="9">
    <location>
        <begin position="626"/>
        <end position="656"/>
    </location>
</feature>
<accession>A0AAN4ZJA9</accession>
<feature type="domain" description="C2H2-type" evidence="9">
    <location>
        <begin position="565"/>
        <end position="594"/>
    </location>
</feature>
<comment type="caution">
    <text evidence="10">The sequence shown here is derived from an EMBL/GenBank/DDBJ whole genome shotgun (WGS) entry which is preliminary data.</text>
</comment>
<keyword evidence="6" id="KW-0539">Nucleus</keyword>
<evidence type="ECO:0000256" key="8">
    <source>
        <dbReference type="SAM" id="MobiDB-lite"/>
    </source>
</evidence>
<dbReference type="FunFam" id="3.30.160.60:FF:000072">
    <property type="entry name" value="zinc finger protein 143 isoform X1"/>
    <property type="match status" value="1"/>
</dbReference>
<evidence type="ECO:0000313" key="10">
    <source>
        <dbReference type="EMBL" id="GMR42293.1"/>
    </source>
</evidence>
<dbReference type="InterPro" id="IPR036236">
    <property type="entry name" value="Znf_C2H2_sf"/>
</dbReference>
<feature type="domain" description="C2H2-type" evidence="9">
    <location>
        <begin position="533"/>
        <end position="564"/>
    </location>
</feature>
<reference evidence="11" key="1">
    <citation type="submission" date="2022-10" db="EMBL/GenBank/DDBJ databases">
        <title>Genome assembly of Pristionchus species.</title>
        <authorList>
            <person name="Yoshida K."/>
            <person name="Sommer R.J."/>
        </authorList>
    </citation>
    <scope>NUCLEOTIDE SEQUENCE [LARGE SCALE GENOMIC DNA]</scope>
    <source>
        <strain evidence="11">RS5460</strain>
    </source>
</reference>
<dbReference type="SUPFAM" id="SSF57667">
    <property type="entry name" value="beta-beta-alpha zinc fingers"/>
    <property type="match status" value="4"/>
</dbReference>
<evidence type="ECO:0000256" key="7">
    <source>
        <dbReference type="PROSITE-ProRule" id="PRU00042"/>
    </source>
</evidence>
<protein>
    <recommendedName>
        <fullName evidence="9">C2H2-type domain-containing protein</fullName>
    </recommendedName>
</protein>
<feature type="region of interest" description="Disordered" evidence="8">
    <location>
        <begin position="368"/>
        <end position="426"/>
    </location>
</feature>
<dbReference type="InterPro" id="IPR056436">
    <property type="entry name" value="Znf-C2H2_ZIC1-5/GLI1-3-like"/>
</dbReference>
<feature type="non-terminal residue" evidence="10">
    <location>
        <position position="1"/>
    </location>
</feature>
<evidence type="ECO:0000256" key="2">
    <source>
        <dbReference type="ARBA" id="ARBA00022723"/>
    </source>
</evidence>
<comment type="subcellular location">
    <subcellularLocation>
        <location evidence="1">Nucleus</location>
    </subcellularLocation>
</comment>
<dbReference type="EMBL" id="BTRK01000003">
    <property type="protein sequence ID" value="GMR42293.1"/>
    <property type="molecule type" value="Genomic_DNA"/>
</dbReference>
<dbReference type="PANTHER" id="PTHR45718:SF4">
    <property type="entry name" value="TRANSCRIPTIONAL ACTIVATOR CUBITUS INTERRUPTUS"/>
    <property type="match status" value="1"/>
</dbReference>
<feature type="compositionally biased region" description="Polar residues" evidence="8">
    <location>
        <begin position="64"/>
        <end position="75"/>
    </location>
</feature>
<feature type="region of interest" description="Disordered" evidence="8">
    <location>
        <begin position="684"/>
        <end position="778"/>
    </location>
</feature>
<dbReference type="PROSITE" id="PS50157">
    <property type="entry name" value="ZINC_FINGER_C2H2_2"/>
    <property type="match status" value="4"/>
</dbReference>
<dbReference type="GO" id="GO:0000981">
    <property type="term" value="F:DNA-binding transcription factor activity, RNA polymerase II-specific"/>
    <property type="evidence" value="ECO:0007669"/>
    <property type="project" value="TreeGrafter"/>
</dbReference>
<feature type="region of interest" description="Disordered" evidence="8">
    <location>
        <begin position="1"/>
        <end position="79"/>
    </location>
</feature>
<dbReference type="AlphaFoldDB" id="A0AAN4ZJA9"/>
<dbReference type="Pfam" id="PF00096">
    <property type="entry name" value="zf-C2H2"/>
    <property type="match status" value="3"/>
</dbReference>
<feature type="compositionally biased region" description="Basic and acidic residues" evidence="8">
    <location>
        <begin position="702"/>
        <end position="718"/>
    </location>
</feature>
<dbReference type="FunFam" id="3.30.160.60:FF:000031">
    <property type="entry name" value="GLI family zinc finger 3"/>
    <property type="match status" value="1"/>
</dbReference>
<dbReference type="SMART" id="SM00355">
    <property type="entry name" value="ZnF_C2H2"/>
    <property type="match status" value="5"/>
</dbReference>
<evidence type="ECO:0000259" key="9">
    <source>
        <dbReference type="PROSITE" id="PS50157"/>
    </source>
</evidence>